<reference evidence="1" key="1">
    <citation type="submission" date="2021-06" db="EMBL/GenBank/DDBJ databases">
        <authorList>
            <person name="Kallberg Y."/>
            <person name="Tangrot J."/>
            <person name="Rosling A."/>
        </authorList>
    </citation>
    <scope>NUCLEOTIDE SEQUENCE</scope>
    <source>
        <strain evidence="1">IL203A</strain>
    </source>
</reference>
<dbReference type="EMBL" id="CAJVPU010058191">
    <property type="protein sequence ID" value="CAG8773262.1"/>
    <property type="molecule type" value="Genomic_DNA"/>
</dbReference>
<organism evidence="1 2">
    <name type="scientific">Dentiscutata heterogama</name>
    <dbReference type="NCBI Taxonomy" id="1316150"/>
    <lineage>
        <taxon>Eukaryota</taxon>
        <taxon>Fungi</taxon>
        <taxon>Fungi incertae sedis</taxon>
        <taxon>Mucoromycota</taxon>
        <taxon>Glomeromycotina</taxon>
        <taxon>Glomeromycetes</taxon>
        <taxon>Diversisporales</taxon>
        <taxon>Gigasporaceae</taxon>
        <taxon>Dentiscutata</taxon>
    </lineage>
</organism>
<evidence type="ECO:0000313" key="1">
    <source>
        <dbReference type="EMBL" id="CAG8773262.1"/>
    </source>
</evidence>
<name>A0ACA9R1K8_9GLOM</name>
<gene>
    <name evidence="1" type="ORF">DHETER_LOCUS15961</name>
</gene>
<proteinExistence type="predicted"/>
<accession>A0ACA9R1K8</accession>
<protein>
    <submittedName>
        <fullName evidence="1">579_t:CDS:1</fullName>
    </submittedName>
</protein>
<keyword evidence="2" id="KW-1185">Reference proteome</keyword>
<evidence type="ECO:0000313" key="2">
    <source>
        <dbReference type="Proteomes" id="UP000789702"/>
    </source>
</evidence>
<comment type="caution">
    <text evidence="1">The sequence shown here is derived from an EMBL/GenBank/DDBJ whole genome shotgun (WGS) entry which is preliminary data.</text>
</comment>
<feature type="non-terminal residue" evidence="1">
    <location>
        <position position="1"/>
    </location>
</feature>
<dbReference type="Proteomes" id="UP000789702">
    <property type="component" value="Unassembled WGS sequence"/>
</dbReference>
<sequence length="95" mass="11026">IECSDNTRSFDGNEFMNNISIIQKNNDIYAVDFLDRTSFRFKSYSSSLQESQEGNDDYDERSNQGLKDGYKPPSKRQILIYDSNYTEAPDCNDKN</sequence>
<feature type="non-terminal residue" evidence="1">
    <location>
        <position position="95"/>
    </location>
</feature>